<comment type="caution">
    <text evidence="1">The sequence shown here is derived from an EMBL/GenBank/DDBJ whole genome shotgun (WGS) entry which is preliminary data.</text>
</comment>
<evidence type="ECO:0000313" key="2">
    <source>
        <dbReference type="Proteomes" id="UP000322245"/>
    </source>
</evidence>
<organism evidence="1 2">
    <name type="scientific">Cryptococcus floricola</name>
    <dbReference type="NCBI Taxonomy" id="2591691"/>
    <lineage>
        <taxon>Eukaryota</taxon>
        <taxon>Fungi</taxon>
        <taxon>Dikarya</taxon>
        <taxon>Basidiomycota</taxon>
        <taxon>Agaricomycotina</taxon>
        <taxon>Tremellomycetes</taxon>
        <taxon>Tremellales</taxon>
        <taxon>Cryptococcaceae</taxon>
        <taxon>Cryptococcus</taxon>
    </lineage>
</organism>
<dbReference type="Proteomes" id="UP000322245">
    <property type="component" value="Unassembled WGS sequence"/>
</dbReference>
<keyword evidence="2" id="KW-1185">Reference proteome</keyword>
<dbReference type="EMBL" id="NIDF01000191">
    <property type="protein sequence ID" value="TYJ51740.1"/>
    <property type="molecule type" value="Genomic_DNA"/>
</dbReference>
<reference evidence="1 2" key="1">
    <citation type="submission" date="2017-05" db="EMBL/GenBank/DDBJ databases">
        <title>The Genome Sequence of Tsuchiyaea wingfieldii DSM 27421.</title>
        <authorList>
            <person name="Cuomo C."/>
            <person name="Passer A."/>
            <person name="Billmyre B."/>
            <person name="Heitman J."/>
        </authorList>
    </citation>
    <scope>NUCLEOTIDE SEQUENCE [LARGE SCALE GENOMIC DNA]</scope>
    <source>
        <strain evidence="1 2">DSM 27421</strain>
    </source>
</reference>
<evidence type="ECO:0000313" key="1">
    <source>
        <dbReference type="EMBL" id="TYJ51740.1"/>
    </source>
</evidence>
<proteinExistence type="predicted"/>
<sequence>MPDTTIPSNYEPRRFILETINKPRSGLWGQLITKDRSPIISYRYIPGNYVEPLYFLEFRSPIPWGSPVSKEFLPESYDLFRPWAIATNGAILMRWIKANCAFAATGPYLSLYKDMDGFIVRFQRYQQELGLAMEMLVDWEAAHHVPRTWEAMADARTNTPKNTWRLEPSSATSSSPYPHCSSVFIYTVRHVFEFISYLRTKPLMEMLGDIVPDCEYYVFPPNFPIKDSETRLLNMEDE</sequence>
<dbReference type="AlphaFoldDB" id="A0A5D3ANZ0"/>
<accession>A0A5D3ANZ0</accession>
<gene>
    <name evidence="1" type="ORF">B9479_007666</name>
</gene>
<name>A0A5D3ANZ0_9TREE</name>
<protein>
    <submittedName>
        <fullName evidence="1">Uncharacterized protein</fullName>
    </submittedName>
</protein>